<evidence type="ECO:0000313" key="1">
    <source>
        <dbReference type="EMBL" id="WPK13243.1"/>
    </source>
</evidence>
<reference evidence="1 2" key="1">
    <citation type="submission" date="2023-09" db="EMBL/GenBank/DDBJ databases">
        <authorList>
            <person name="Page C.A."/>
            <person name="Perez-Diaz I.M."/>
        </authorList>
    </citation>
    <scope>NUCLEOTIDE SEQUENCE [LARGE SCALE GENOMIC DNA]</scope>
    <source>
        <strain evidence="1 2">Ll15</strain>
    </source>
</reference>
<gene>
    <name evidence="1" type="ORF">R6U77_06030</name>
</gene>
<organism evidence="1 2">
    <name type="scientific">Lysinibacillus louembei</name>
    <dbReference type="NCBI Taxonomy" id="1470088"/>
    <lineage>
        <taxon>Bacteria</taxon>
        <taxon>Bacillati</taxon>
        <taxon>Bacillota</taxon>
        <taxon>Bacilli</taxon>
        <taxon>Bacillales</taxon>
        <taxon>Bacillaceae</taxon>
        <taxon>Lysinibacillus</taxon>
    </lineage>
</organism>
<protein>
    <submittedName>
        <fullName evidence="1">DUF4303 domain-containing protein</fullName>
    </submittedName>
</protein>
<sequence>MNELTLEIANAARKAFQSLFANGESYYYCTLFTTGEGHEPYISAWSWEALEREAENPTTWSFQQGQSNRSTAERKALIKWSYADSPYYCVGEEHFQHLKALFQARPFDEEEWHLRIEAMVLAMEMLDQEGLFTLNQARESVCIVVEVMPPDEMNTQIAKRLNKADSSALQAWLIEAAE</sequence>
<dbReference type="RefSeq" id="WP_293929751.1">
    <property type="nucleotide sequence ID" value="NZ_CP137624.1"/>
</dbReference>
<dbReference type="InterPro" id="IPR025409">
    <property type="entry name" value="DUF4303"/>
</dbReference>
<keyword evidence="2" id="KW-1185">Reference proteome</keyword>
<evidence type="ECO:0000313" key="2">
    <source>
        <dbReference type="Proteomes" id="UP001322664"/>
    </source>
</evidence>
<proteinExistence type="predicted"/>
<accession>A0ABZ0RYD9</accession>
<dbReference type="EMBL" id="CP137624">
    <property type="protein sequence ID" value="WPK13243.1"/>
    <property type="molecule type" value="Genomic_DNA"/>
</dbReference>
<dbReference type="Proteomes" id="UP001322664">
    <property type="component" value="Chromosome"/>
</dbReference>
<name>A0ABZ0RYD9_9BACI</name>
<dbReference type="Pfam" id="PF14136">
    <property type="entry name" value="DUF4303"/>
    <property type="match status" value="1"/>
</dbReference>